<dbReference type="PANTHER" id="PTHR16105">
    <property type="entry name" value="RNA-BINDING REGION-CONTAINING PROTEIN 3"/>
    <property type="match status" value="1"/>
</dbReference>
<name>A0A8X8CEW2_POPTO</name>
<dbReference type="SMART" id="SM00360">
    <property type="entry name" value="RRM"/>
    <property type="match status" value="2"/>
</dbReference>
<evidence type="ECO:0000259" key="4">
    <source>
        <dbReference type="PROSITE" id="PS50102"/>
    </source>
</evidence>
<feature type="region of interest" description="Disordered" evidence="3">
    <location>
        <begin position="303"/>
        <end position="358"/>
    </location>
</feature>
<dbReference type="OrthoDB" id="277802at2759"/>
<comment type="caution">
    <text evidence="5">The sequence shown here is derived from an EMBL/GenBank/DDBJ whole genome shotgun (WGS) entry which is preliminary data.</text>
</comment>
<dbReference type="EMBL" id="JAAWWB010000025">
    <property type="protein sequence ID" value="KAG6751865.1"/>
    <property type="molecule type" value="Genomic_DNA"/>
</dbReference>
<dbReference type="GO" id="GO:0097157">
    <property type="term" value="F:pre-mRNA intronic binding"/>
    <property type="evidence" value="ECO:0007669"/>
    <property type="project" value="TreeGrafter"/>
</dbReference>
<dbReference type="GO" id="GO:0005689">
    <property type="term" value="C:U12-type spliceosomal complex"/>
    <property type="evidence" value="ECO:0007669"/>
    <property type="project" value="TreeGrafter"/>
</dbReference>
<dbReference type="PROSITE" id="PS50102">
    <property type="entry name" value="RRM"/>
    <property type="match status" value="2"/>
</dbReference>
<reference evidence="5" key="1">
    <citation type="journal article" date="2020" name="bioRxiv">
        <title>Hybrid origin of Populus tomentosa Carr. identified through genome sequencing and phylogenomic analysis.</title>
        <authorList>
            <person name="An X."/>
            <person name="Gao K."/>
            <person name="Chen Z."/>
            <person name="Li J."/>
            <person name="Yang X."/>
            <person name="Yang X."/>
            <person name="Zhou J."/>
            <person name="Guo T."/>
            <person name="Zhao T."/>
            <person name="Huang S."/>
            <person name="Miao D."/>
            <person name="Khan W.U."/>
            <person name="Rao P."/>
            <person name="Ye M."/>
            <person name="Lei B."/>
            <person name="Liao W."/>
            <person name="Wang J."/>
            <person name="Ji L."/>
            <person name="Li Y."/>
            <person name="Guo B."/>
            <person name="Mustafa N.S."/>
            <person name="Li S."/>
            <person name="Yun Q."/>
            <person name="Keller S.R."/>
            <person name="Mao J."/>
            <person name="Zhang R."/>
            <person name="Strauss S.H."/>
        </authorList>
    </citation>
    <scope>NUCLEOTIDE SEQUENCE</scope>
    <source>
        <strain evidence="5">GM15</strain>
        <tissue evidence="5">Leaf</tissue>
    </source>
</reference>
<organism evidence="5 6">
    <name type="scientific">Populus tomentosa</name>
    <name type="common">Chinese white poplar</name>
    <dbReference type="NCBI Taxonomy" id="118781"/>
    <lineage>
        <taxon>Eukaryota</taxon>
        <taxon>Viridiplantae</taxon>
        <taxon>Streptophyta</taxon>
        <taxon>Embryophyta</taxon>
        <taxon>Tracheophyta</taxon>
        <taxon>Spermatophyta</taxon>
        <taxon>Magnoliopsida</taxon>
        <taxon>eudicotyledons</taxon>
        <taxon>Gunneridae</taxon>
        <taxon>Pentapetalae</taxon>
        <taxon>rosids</taxon>
        <taxon>fabids</taxon>
        <taxon>Malpighiales</taxon>
        <taxon>Salicaceae</taxon>
        <taxon>Saliceae</taxon>
        <taxon>Populus</taxon>
    </lineage>
</organism>
<protein>
    <recommendedName>
        <fullName evidence="4">RRM domain-containing protein</fullName>
    </recommendedName>
</protein>
<keyword evidence="6" id="KW-1185">Reference proteome</keyword>
<keyword evidence="1 2" id="KW-0694">RNA-binding</keyword>
<dbReference type="AlphaFoldDB" id="A0A8X8CEW2"/>
<dbReference type="GO" id="GO:0000398">
    <property type="term" value="P:mRNA splicing, via spliceosome"/>
    <property type="evidence" value="ECO:0007669"/>
    <property type="project" value="TreeGrafter"/>
</dbReference>
<evidence type="ECO:0000256" key="3">
    <source>
        <dbReference type="SAM" id="MobiDB-lite"/>
    </source>
</evidence>
<evidence type="ECO:0000313" key="5">
    <source>
        <dbReference type="EMBL" id="KAG6751865.1"/>
    </source>
</evidence>
<dbReference type="FunFam" id="3.30.70.330:FF:000409">
    <property type="entry name" value="U11/U12 small nuclear ribonucleoprotein 65 kDa protein"/>
    <property type="match status" value="1"/>
</dbReference>
<dbReference type="PANTHER" id="PTHR16105:SF0">
    <property type="entry name" value="RNA-BINDING REGION-CONTAINING PROTEIN 3"/>
    <property type="match status" value="1"/>
</dbReference>
<evidence type="ECO:0000256" key="2">
    <source>
        <dbReference type="PROSITE-ProRule" id="PRU00176"/>
    </source>
</evidence>
<evidence type="ECO:0000256" key="1">
    <source>
        <dbReference type="ARBA" id="ARBA00022884"/>
    </source>
</evidence>
<dbReference type="Proteomes" id="UP000886885">
    <property type="component" value="Chromosome 13A"/>
</dbReference>
<accession>A0A8X8CEW2</accession>
<feature type="compositionally biased region" description="Pro residues" evidence="3">
    <location>
        <begin position="303"/>
        <end position="320"/>
    </location>
</feature>
<feature type="domain" description="RRM" evidence="4">
    <location>
        <begin position="471"/>
        <end position="553"/>
    </location>
</feature>
<feature type="domain" description="RRM" evidence="4">
    <location>
        <begin position="36"/>
        <end position="110"/>
    </location>
</feature>
<feature type="compositionally biased region" description="Low complexity" evidence="3">
    <location>
        <begin position="323"/>
        <end position="334"/>
    </location>
</feature>
<dbReference type="FunFam" id="3.30.70.330:FF:000559">
    <property type="entry name" value="U11/U12 small nuclear ribonucleoprotein 65 kDa protein"/>
    <property type="match status" value="1"/>
</dbReference>
<dbReference type="InterPro" id="IPR045164">
    <property type="entry name" value="RBM41/RNPC3"/>
</dbReference>
<sequence>MAAFPSAQNFTNTQMQNFGFQGTEVKAESVESQVIVTLLIKHLPEDIPFDTLSRLFSHYGAFSVRPCNSGRLRNCAFVDFKSEGLAYQAHRQLNGLRFLGKVLSVERASKINEDSKFKQSEAQQGKDSVLPASLMKDASVTRDVIEGSNFGSLPASESIAPRLGVDYPFPPHLEYVYLSVLPKVSCLINIFVSTLESSALSVNAMGFLVMLDIDGTLFEARFFLFWCPLSTCLMLNFSSMRRQNCLDLIMFCLYRYAYPPPDGNILTNIVNALIAVPRFYTQVLHLMNKMNIPAPFRMALPTPPLPLPPPSPPPPPPPPCLTENSSLAEQSSSESEMESSDEEVDGKAPFGASGAVKQRRKHIKRKAIVGPAVDKDVVHESVGLKPASLVPKEIPIIKKKNTVLQIKIAPKVTHNEYKDDSIMTESEDPGIEGSDQKHYATAEEIDSKRLAPEEILSLPKFKNYTVGNPTSVLYIKNLDKEVVADDFFYIFGSLFGSIDAAKSGLSVKLMQEGRMRGQAFVTFSSVELAHQALNLVNGYVFKDKPMIIQFGRNPSATKPN</sequence>
<proteinExistence type="predicted"/>
<dbReference type="InterPro" id="IPR000504">
    <property type="entry name" value="RRM_dom"/>
</dbReference>
<gene>
    <name evidence="5" type="ORF">POTOM_044075</name>
</gene>
<dbReference type="CDD" id="cd12239">
    <property type="entry name" value="RRM2_RBM40_like"/>
    <property type="match status" value="1"/>
</dbReference>
<dbReference type="GO" id="GO:0030626">
    <property type="term" value="F:U12 snRNA binding"/>
    <property type="evidence" value="ECO:0007669"/>
    <property type="project" value="TreeGrafter"/>
</dbReference>
<evidence type="ECO:0000313" key="6">
    <source>
        <dbReference type="Proteomes" id="UP000886885"/>
    </source>
</evidence>
<dbReference type="Pfam" id="PF00076">
    <property type="entry name" value="RRM_1"/>
    <property type="match status" value="2"/>
</dbReference>
<feature type="compositionally biased region" description="Acidic residues" evidence="3">
    <location>
        <begin position="335"/>
        <end position="344"/>
    </location>
</feature>